<feature type="transmembrane region" description="Helical" evidence="2">
    <location>
        <begin position="69"/>
        <end position="88"/>
    </location>
</feature>
<sequence length="254" mass="27341">MHAHPNHPLARYPPWLTRWIGYHATPPRKQPDYIVWFWSFIGAFSGLCVLQAVFGHARYFIDRGVPSMIASYGASAVLCYGAIEAPLAQPRALIGGHFISALLGLCITKLFSLSPHFESIRWLAASLSTSVAIVAMQITGTTHPPAGATALLPALDDDVWHLSWYYLPVVLLSSTLVLATALLVNNVQRRYPVFWFTPATPPVAKTSEELGAPSAQTNDEDRGGAASMSSSATAPTTAQGSGREEKPSSGVDIV</sequence>
<dbReference type="PANTHER" id="PTHR33741:SF5">
    <property type="entry name" value="TRANSMEMBRANE PROTEIN DDB_G0269096-RELATED"/>
    <property type="match status" value="1"/>
</dbReference>
<name>A0A165QU35_9APHY</name>
<evidence type="ECO:0000256" key="1">
    <source>
        <dbReference type="SAM" id="MobiDB-lite"/>
    </source>
</evidence>
<gene>
    <name evidence="4" type="ORF">DAEQUDRAFT_689872</name>
</gene>
<evidence type="ECO:0000313" key="5">
    <source>
        <dbReference type="Proteomes" id="UP000076727"/>
    </source>
</evidence>
<dbReference type="AlphaFoldDB" id="A0A165QU35"/>
<feature type="transmembrane region" description="Helical" evidence="2">
    <location>
        <begin position="163"/>
        <end position="184"/>
    </location>
</feature>
<feature type="transmembrane region" description="Helical" evidence="2">
    <location>
        <begin position="94"/>
        <end position="111"/>
    </location>
</feature>
<protein>
    <submittedName>
        <fullName evidence="4">HPP-domain-containing protein</fullName>
    </submittedName>
</protein>
<evidence type="ECO:0000259" key="3">
    <source>
        <dbReference type="Pfam" id="PF04982"/>
    </source>
</evidence>
<feature type="region of interest" description="Disordered" evidence="1">
    <location>
        <begin position="205"/>
        <end position="254"/>
    </location>
</feature>
<dbReference type="PANTHER" id="PTHR33741">
    <property type="entry name" value="TRANSMEMBRANE PROTEIN DDB_G0269096-RELATED"/>
    <property type="match status" value="1"/>
</dbReference>
<dbReference type="EMBL" id="KV429054">
    <property type="protein sequence ID" value="KZT69929.1"/>
    <property type="molecule type" value="Genomic_DNA"/>
</dbReference>
<feature type="transmembrane region" description="Helical" evidence="2">
    <location>
        <begin position="33"/>
        <end position="57"/>
    </location>
</feature>
<dbReference type="InterPro" id="IPR058581">
    <property type="entry name" value="TM_HPP"/>
</dbReference>
<keyword evidence="5" id="KW-1185">Reference proteome</keyword>
<dbReference type="OrthoDB" id="2016548at2759"/>
<feature type="transmembrane region" description="Helical" evidence="2">
    <location>
        <begin position="123"/>
        <end position="143"/>
    </location>
</feature>
<dbReference type="Proteomes" id="UP000076727">
    <property type="component" value="Unassembled WGS sequence"/>
</dbReference>
<evidence type="ECO:0000256" key="2">
    <source>
        <dbReference type="SAM" id="Phobius"/>
    </source>
</evidence>
<dbReference type="Pfam" id="PF04982">
    <property type="entry name" value="TM_HPP"/>
    <property type="match status" value="1"/>
</dbReference>
<dbReference type="STRING" id="1314783.A0A165QU35"/>
<evidence type="ECO:0000313" key="4">
    <source>
        <dbReference type="EMBL" id="KZT69929.1"/>
    </source>
</evidence>
<reference evidence="4 5" key="1">
    <citation type="journal article" date="2016" name="Mol. Biol. Evol.">
        <title>Comparative Genomics of Early-Diverging Mushroom-Forming Fungi Provides Insights into the Origins of Lignocellulose Decay Capabilities.</title>
        <authorList>
            <person name="Nagy L.G."/>
            <person name="Riley R."/>
            <person name="Tritt A."/>
            <person name="Adam C."/>
            <person name="Daum C."/>
            <person name="Floudas D."/>
            <person name="Sun H."/>
            <person name="Yadav J.S."/>
            <person name="Pangilinan J."/>
            <person name="Larsson K.H."/>
            <person name="Matsuura K."/>
            <person name="Barry K."/>
            <person name="Labutti K."/>
            <person name="Kuo R."/>
            <person name="Ohm R.A."/>
            <person name="Bhattacharya S.S."/>
            <person name="Shirouzu T."/>
            <person name="Yoshinaga Y."/>
            <person name="Martin F.M."/>
            <person name="Grigoriev I.V."/>
            <person name="Hibbett D.S."/>
        </authorList>
    </citation>
    <scope>NUCLEOTIDE SEQUENCE [LARGE SCALE GENOMIC DNA]</scope>
    <source>
        <strain evidence="4 5">L-15889</strain>
    </source>
</reference>
<keyword evidence="2" id="KW-0472">Membrane</keyword>
<proteinExistence type="predicted"/>
<accession>A0A165QU35</accession>
<keyword evidence="2" id="KW-0812">Transmembrane</keyword>
<dbReference type="InterPro" id="IPR007065">
    <property type="entry name" value="HPP"/>
</dbReference>
<feature type="compositionally biased region" description="Low complexity" evidence="1">
    <location>
        <begin position="224"/>
        <end position="241"/>
    </location>
</feature>
<keyword evidence="2" id="KW-1133">Transmembrane helix</keyword>
<organism evidence="4 5">
    <name type="scientific">Daedalea quercina L-15889</name>
    <dbReference type="NCBI Taxonomy" id="1314783"/>
    <lineage>
        <taxon>Eukaryota</taxon>
        <taxon>Fungi</taxon>
        <taxon>Dikarya</taxon>
        <taxon>Basidiomycota</taxon>
        <taxon>Agaricomycotina</taxon>
        <taxon>Agaricomycetes</taxon>
        <taxon>Polyporales</taxon>
        <taxon>Fomitopsis</taxon>
    </lineage>
</organism>
<feature type="domain" description="HPP transmembrane region" evidence="3">
    <location>
        <begin position="30"/>
        <end position="192"/>
    </location>
</feature>